<keyword evidence="2 3" id="KW-0802">TPR repeat</keyword>
<keyword evidence="6" id="KW-1185">Reference proteome</keyword>
<feature type="chain" id="PRO_5028881873" evidence="4">
    <location>
        <begin position="27"/>
        <end position="186"/>
    </location>
</feature>
<evidence type="ECO:0000313" key="5">
    <source>
        <dbReference type="EMBL" id="MXQ09070.1"/>
    </source>
</evidence>
<evidence type="ECO:0000256" key="4">
    <source>
        <dbReference type="SAM" id="SignalP"/>
    </source>
</evidence>
<reference evidence="5 6" key="1">
    <citation type="submission" date="2019-12" db="EMBL/GenBank/DDBJ databases">
        <authorList>
            <person name="Lee S.D."/>
        </authorList>
    </citation>
    <scope>NUCLEOTIDE SEQUENCE [LARGE SCALE GENOMIC DNA]</scope>
    <source>
        <strain evidence="5 6">GH1-50</strain>
    </source>
</reference>
<evidence type="ECO:0000256" key="3">
    <source>
        <dbReference type="PROSITE-ProRule" id="PRU00339"/>
    </source>
</evidence>
<comment type="caution">
    <text evidence="5">The sequence shown here is derived from an EMBL/GenBank/DDBJ whole genome shotgun (WGS) entry which is preliminary data.</text>
</comment>
<feature type="repeat" description="TPR" evidence="3">
    <location>
        <begin position="100"/>
        <end position="133"/>
    </location>
</feature>
<dbReference type="EMBL" id="WUPT01000002">
    <property type="protein sequence ID" value="MXQ09070.1"/>
    <property type="molecule type" value="Genomic_DNA"/>
</dbReference>
<name>A0A7C9IQF3_9RHOB</name>
<dbReference type="Gene3D" id="1.25.40.10">
    <property type="entry name" value="Tetratricopeptide repeat domain"/>
    <property type="match status" value="1"/>
</dbReference>
<dbReference type="GO" id="GO:0051879">
    <property type="term" value="F:Hsp90 protein binding"/>
    <property type="evidence" value="ECO:0007669"/>
    <property type="project" value="TreeGrafter"/>
</dbReference>
<protein>
    <submittedName>
        <fullName evidence="5">Tetratricopeptide repeat protein</fullName>
    </submittedName>
</protein>
<evidence type="ECO:0000256" key="1">
    <source>
        <dbReference type="ARBA" id="ARBA00022737"/>
    </source>
</evidence>
<keyword evidence="1" id="KW-0677">Repeat</keyword>
<dbReference type="SMART" id="SM00028">
    <property type="entry name" value="TPR"/>
    <property type="match status" value="3"/>
</dbReference>
<dbReference type="PANTHER" id="PTHR22904:SF523">
    <property type="entry name" value="STRESS-INDUCED-PHOSPHOPROTEIN 1"/>
    <property type="match status" value="1"/>
</dbReference>
<organism evidence="5 6">
    <name type="scientific">Kangsaoukella pontilimi</name>
    <dbReference type="NCBI Taxonomy" id="2691042"/>
    <lineage>
        <taxon>Bacteria</taxon>
        <taxon>Pseudomonadati</taxon>
        <taxon>Pseudomonadota</taxon>
        <taxon>Alphaproteobacteria</taxon>
        <taxon>Rhodobacterales</taxon>
        <taxon>Paracoccaceae</taxon>
        <taxon>Kangsaoukella</taxon>
    </lineage>
</organism>
<keyword evidence="4" id="KW-0732">Signal</keyword>
<dbReference type="PROSITE" id="PS50005">
    <property type="entry name" value="TPR"/>
    <property type="match status" value="1"/>
</dbReference>
<dbReference type="InterPro" id="IPR019734">
    <property type="entry name" value="TPR_rpt"/>
</dbReference>
<dbReference type="PANTHER" id="PTHR22904">
    <property type="entry name" value="TPR REPEAT CONTAINING PROTEIN"/>
    <property type="match status" value="1"/>
</dbReference>
<proteinExistence type="predicted"/>
<dbReference type="InterPro" id="IPR011990">
    <property type="entry name" value="TPR-like_helical_dom_sf"/>
</dbReference>
<dbReference type="Proteomes" id="UP000480350">
    <property type="component" value="Unassembled WGS sequence"/>
</dbReference>
<accession>A0A7C9IQF3</accession>
<feature type="signal peptide" evidence="4">
    <location>
        <begin position="1"/>
        <end position="26"/>
    </location>
</feature>
<sequence>MGRCLRYLKCAVASFGASLVLLTSVAAEPTELEALFEGLKNADAQVAEQIEGRIYEIWSQSGSDAMDLLLDRGREALAEGDTKGAIHHFSALIDHAPDFAEGYNGRATAYFQLGRYGLSLEDIRRTLTLNPQHFGAMSGLALILEELGETEGALLAWREVERLHPNREGLSDAIRRLEVLSGGETL</sequence>
<dbReference type="AlphaFoldDB" id="A0A7C9IQF3"/>
<dbReference type="SUPFAM" id="SSF48452">
    <property type="entry name" value="TPR-like"/>
    <property type="match status" value="1"/>
</dbReference>
<gene>
    <name evidence="5" type="ORF">GQ651_14575</name>
</gene>
<evidence type="ECO:0000256" key="2">
    <source>
        <dbReference type="ARBA" id="ARBA00022803"/>
    </source>
</evidence>
<reference evidence="5 6" key="2">
    <citation type="submission" date="2020-03" db="EMBL/GenBank/DDBJ databases">
        <title>Kangsaoukella pontilimi gen. nov., sp. nov., a new member of the family Rhodobacteraceae isolated from a tidal mudflat.</title>
        <authorList>
            <person name="Kim I.S."/>
        </authorList>
    </citation>
    <scope>NUCLEOTIDE SEQUENCE [LARGE SCALE GENOMIC DNA]</scope>
    <source>
        <strain evidence="5 6">GH1-50</strain>
    </source>
</reference>
<dbReference type="Pfam" id="PF13432">
    <property type="entry name" value="TPR_16"/>
    <property type="match status" value="1"/>
</dbReference>
<evidence type="ECO:0000313" key="6">
    <source>
        <dbReference type="Proteomes" id="UP000480350"/>
    </source>
</evidence>